<feature type="region of interest" description="Disordered" evidence="1">
    <location>
        <begin position="97"/>
        <end position="116"/>
    </location>
</feature>
<evidence type="ECO:0000313" key="2">
    <source>
        <dbReference type="EMBL" id="GIY18753.1"/>
    </source>
</evidence>
<organism evidence="2 3">
    <name type="scientific">Caerostris extrusa</name>
    <name type="common">Bark spider</name>
    <name type="synonym">Caerostris bankana</name>
    <dbReference type="NCBI Taxonomy" id="172846"/>
    <lineage>
        <taxon>Eukaryota</taxon>
        <taxon>Metazoa</taxon>
        <taxon>Ecdysozoa</taxon>
        <taxon>Arthropoda</taxon>
        <taxon>Chelicerata</taxon>
        <taxon>Arachnida</taxon>
        <taxon>Araneae</taxon>
        <taxon>Araneomorphae</taxon>
        <taxon>Entelegynae</taxon>
        <taxon>Araneoidea</taxon>
        <taxon>Araneidae</taxon>
        <taxon>Caerostris</taxon>
    </lineage>
</organism>
<name>A0AAV4RFH5_CAEEX</name>
<sequence length="146" mass="16820">MKAMSNAQFWIKIFFRFFQSFPFTISKTTAAECTEMQFCSIGLQNSPISQMASQLAAKKAKLQSIDSKQTTPGRQPKRISMNRTSTDLFDILFPAAHNTRKKMPHKQGKETESENQMQKSVSFALKAEFKNFDLYKQFGLPLLWVY</sequence>
<reference evidence="2 3" key="1">
    <citation type="submission" date="2021-06" db="EMBL/GenBank/DDBJ databases">
        <title>Caerostris extrusa draft genome.</title>
        <authorList>
            <person name="Kono N."/>
            <person name="Arakawa K."/>
        </authorList>
    </citation>
    <scope>NUCLEOTIDE SEQUENCE [LARGE SCALE GENOMIC DNA]</scope>
</reference>
<dbReference type="EMBL" id="BPLR01007669">
    <property type="protein sequence ID" value="GIY18753.1"/>
    <property type="molecule type" value="Genomic_DNA"/>
</dbReference>
<evidence type="ECO:0000256" key="1">
    <source>
        <dbReference type="SAM" id="MobiDB-lite"/>
    </source>
</evidence>
<proteinExistence type="predicted"/>
<dbReference type="Proteomes" id="UP001054945">
    <property type="component" value="Unassembled WGS sequence"/>
</dbReference>
<dbReference type="AlphaFoldDB" id="A0AAV4RFH5"/>
<comment type="caution">
    <text evidence="2">The sequence shown here is derived from an EMBL/GenBank/DDBJ whole genome shotgun (WGS) entry which is preliminary data.</text>
</comment>
<accession>A0AAV4RFH5</accession>
<protein>
    <submittedName>
        <fullName evidence="2">Uncharacterized protein</fullName>
    </submittedName>
</protein>
<gene>
    <name evidence="2" type="ORF">CEXT_666771</name>
</gene>
<evidence type="ECO:0000313" key="3">
    <source>
        <dbReference type="Proteomes" id="UP001054945"/>
    </source>
</evidence>
<keyword evidence="3" id="KW-1185">Reference proteome</keyword>